<evidence type="ECO:0000313" key="2">
    <source>
        <dbReference type="Proteomes" id="UP001215280"/>
    </source>
</evidence>
<gene>
    <name evidence="1" type="ORF">DFH07DRAFT_774018</name>
</gene>
<sequence length="322" mass="35788">MYVGPGRRQITCGYIQGNYIAPEFLANIYAPISVVSRGLRMRTPSCHTFTSSLAPKLRRSTLHLRSQAPASLLPNLVLRYATLRKLSIIVEDVPHSSLVCPISEIVMQLEQIEDLSVPKLDRASFDQLPSLRKLCLGSGDVQDLYSARLSPSDTPHHHPFPALRTIDFAPSVQFEFIIEFLGLFSDCRMSDFYHFGVSIVTKSTMGSMYRALAGHLSHTTLKNLHVKLVAAPPVATLSELATLFCFRNLVDLSLSPAFGFNIDDSTAWDMARAWPNLQSLNLEASTLFCHPSRMTLHGLRGFAQHCRGLKRLSVTFNASTVL</sequence>
<protein>
    <recommendedName>
        <fullName evidence="3">F-box domain-containing protein</fullName>
    </recommendedName>
</protein>
<dbReference type="Gene3D" id="3.80.10.10">
    <property type="entry name" value="Ribonuclease Inhibitor"/>
    <property type="match status" value="1"/>
</dbReference>
<evidence type="ECO:0008006" key="3">
    <source>
        <dbReference type="Google" id="ProtNLM"/>
    </source>
</evidence>
<comment type="caution">
    <text evidence="1">The sequence shown here is derived from an EMBL/GenBank/DDBJ whole genome shotgun (WGS) entry which is preliminary data.</text>
</comment>
<evidence type="ECO:0000313" key="1">
    <source>
        <dbReference type="EMBL" id="KAJ7753617.1"/>
    </source>
</evidence>
<keyword evidence="2" id="KW-1185">Reference proteome</keyword>
<name>A0AAD7IZ43_9AGAR</name>
<proteinExistence type="predicted"/>
<dbReference type="Proteomes" id="UP001215280">
    <property type="component" value="Unassembled WGS sequence"/>
</dbReference>
<accession>A0AAD7IZ43</accession>
<reference evidence="1" key="1">
    <citation type="submission" date="2023-03" db="EMBL/GenBank/DDBJ databases">
        <title>Massive genome expansion in bonnet fungi (Mycena s.s.) driven by repeated elements and novel gene families across ecological guilds.</title>
        <authorList>
            <consortium name="Lawrence Berkeley National Laboratory"/>
            <person name="Harder C.B."/>
            <person name="Miyauchi S."/>
            <person name="Viragh M."/>
            <person name="Kuo A."/>
            <person name="Thoen E."/>
            <person name="Andreopoulos B."/>
            <person name="Lu D."/>
            <person name="Skrede I."/>
            <person name="Drula E."/>
            <person name="Henrissat B."/>
            <person name="Morin E."/>
            <person name="Kohler A."/>
            <person name="Barry K."/>
            <person name="LaButti K."/>
            <person name="Morin E."/>
            <person name="Salamov A."/>
            <person name="Lipzen A."/>
            <person name="Mereny Z."/>
            <person name="Hegedus B."/>
            <person name="Baldrian P."/>
            <person name="Stursova M."/>
            <person name="Weitz H."/>
            <person name="Taylor A."/>
            <person name="Grigoriev I.V."/>
            <person name="Nagy L.G."/>
            <person name="Martin F."/>
            <person name="Kauserud H."/>
        </authorList>
    </citation>
    <scope>NUCLEOTIDE SEQUENCE</scope>
    <source>
        <strain evidence="1">CBHHK188m</strain>
    </source>
</reference>
<dbReference type="InterPro" id="IPR032675">
    <property type="entry name" value="LRR_dom_sf"/>
</dbReference>
<dbReference type="AlphaFoldDB" id="A0AAD7IZ43"/>
<dbReference type="SUPFAM" id="SSF52047">
    <property type="entry name" value="RNI-like"/>
    <property type="match status" value="1"/>
</dbReference>
<dbReference type="EMBL" id="JARJLG010000070">
    <property type="protein sequence ID" value="KAJ7753617.1"/>
    <property type="molecule type" value="Genomic_DNA"/>
</dbReference>
<organism evidence="1 2">
    <name type="scientific">Mycena maculata</name>
    <dbReference type="NCBI Taxonomy" id="230809"/>
    <lineage>
        <taxon>Eukaryota</taxon>
        <taxon>Fungi</taxon>
        <taxon>Dikarya</taxon>
        <taxon>Basidiomycota</taxon>
        <taxon>Agaricomycotina</taxon>
        <taxon>Agaricomycetes</taxon>
        <taxon>Agaricomycetidae</taxon>
        <taxon>Agaricales</taxon>
        <taxon>Marasmiineae</taxon>
        <taxon>Mycenaceae</taxon>
        <taxon>Mycena</taxon>
    </lineage>
</organism>